<keyword evidence="2" id="KW-0067">ATP-binding</keyword>
<accession>A0ABS7ZJG0</accession>
<dbReference type="SUPFAM" id="SSF52540">
    <property type="entry name" value="P-loop containing nucleoside triphosphate hydrolases"/>
    <property type="match status" value="1"/>
</dbReference>
<dbReference type="Proteomes" id="UP001319870">
    <property type="component" value="Unassembled WGS sequence"/>
</dbReference>
<sequence>MAASLTVLCAVRGPAETDVVLALGTPGAGLTVTRRCGDVAELLAAAAAGAGMVALVSGDLPGLDRDVVGRLHDAGVRVAALGDDGAPAERLRALGVDAVVEQYEDWAVLAAVREAAAVVTPTGPAPRSVLAGPGPGPQAAPPAAVHGDAWDDDDTVRTAVPDPRDLPRRGHVVAVWGPVGAPGRTTVAVELAAELAGLVTRAGRRRRRGRSATRNDGDGTRPEALTSLLVDADTYGASVAARLGMLDDAPGLAAVARAAGQGTLDLATLARNSPVVNGRLRVLTGITRAARWPELPASAVEVVLERARELAHWTVVDCGAVLESDEMLMYDTRAPQRNATTLAALQAADVVVVVGSADPIGIQRLVRGLEELSEVPVPVAAPRLVVANRVRASAVGPHPEESVRDALARYAGLEEVHLVPQDATALDGAVLAGRTLAEHAPTSPVARAVASLANGVRESVRTAA</sequence>
<protein>
    <recommendedName>
        <fullName evidence="6">MinD-like ATPase involved in chromosome partitioning or flagellar assembly</fullName>
    </recommendedName>
</protein>
<reference evidence="4 5" key="1">
    <citation type="submission" date="2021-09" db="EMBL/GenBank/DDBJ databases">
        <title>Isoptericola luteus sp. nov., a novel bacterium isolated from Harbin, the capital city of Heilongjiang province.</title>
        <authorList>
            <person name="Li J."/>
        </authorList>
    </citation>
    <scope>NUCLEOTIDE SEQUENCE [LARGE SCALE GENOMIC DNA]</scope>
    <source>
        <strain evidence="4 5">NEAU-Y5</strain>
    </source>
</reference>
<evidence type="ECO:0000313" key="5">
    <source>
        <dbReference type="Proteomes" id="UP001319870"/>
    </source>
</evidence>
<organism evidence="4 5">
    <name type="scientific">Isoptericola luteus</name>
    <dbReference type="NCBI Taxonomy" id="2879484"/>
    <lineage>
        <taxon>Bacteria</taxon>
        <taxon>Bacillati</taxon>
        <taxon>Actinomycetota</taxon>
        <taxon>Actinomycetes</taxon>
        <taxon>Micrococcales</taxon>
        <taxon>Promicromonosporaceae</taxon>
        <taxon>Isoptericola</taxon>
    </lineage>
</organism>
<evidence type="ECO:0008006" key="6">
    <source>
        <dbReference type="Google" id="ProtNLM"/>
    </source>
</evidence>
<dbReference type="InterPro" id="IPR050625">
    <property type="entry name" value="ParA/MinD_ATPase"/>
</dbReference>
<evidence type="ECO:0000313" key="4">
    <source>
        <dbReference type="EMBL" id="MCA5894627.1"/>
    </source>
</evidence>
<name>A0ABS7ZJG0_9MICO</name>
<dbReference type="EMBL" id="JAIXCQ010000011">
    <property type="protein sequence ID" value="MCA5894627.1"/>
    <property type="molecule type" value="Genomic_DNA"/>
</dbReference>
<evidence type="ECO:0000256" key="3">
    <source>
        <dbReference type="SAM" id="MobiDB-lite"/>
    </source>
</evidence>
<keyword evidence="1" id="KW-0547">Nucleotide-binding</keyword>
<dbReference type="RefSeq" id="WP_225566359.1">
    <property type="nucleotide sequence ID" value="NZ_JAIXCQ010000011.1"/>
</dbReference>
<evidence type="ECO:0000256" key="2">
    <source>
        <dbReference type="ARBA" id="ARBA00022840"/>
    </source>
</evidence>
<evidence type="ECO:0000256" key="1">
    <source>
        <dbReference type="ARBA" id="ARBA00022741"/>
    </source>
</evidence>
<feature type="region of interest" description="Disordered" evidence="3">
    <location>
        <begin position="127"/>
        <end position="164"/>
    </location>
</feature>
<dbReference type="InterPro" id="IPR027417">
    <property type="entry name" value="P-loop_NTPase"/>
</dbReference>
<proteinExistence type="predicted"/>
<dbReference type="Gene3D" id="3.40.50.300">
    <property type="entry name" value="P-loop containing nucleotide triphosphate hydrolases"/>
    <property type="match status" value="1"/>
</dbReference>
<keyword evidence="5" id="KW-1185">Reference proteome</keyword>
<gene>
    <name evidence="4" type="ORF">LEP48_14905</name>
</gene>
<comment type="caution">
    <text evidence="4">The sequence shown here is derived from an EMBL/GenBank/DDBJ whole genome shotgun (WGS) entry which is preliminary data.</text>
</comment>
<feature type="region of interest" description="Disordered" evidence="3">
    <location>
        <begin position="203"/>
        <end position="224"/>
    </location>
</feature>
<dbReference type="PANTHER" id="PTHR43384:SF6">
    <property type="entry name" value="SEPTUM SITE-DETERMINING PROTEIN MIND HOMOLOG, CHLOROPLASTIC"/>
    <property type="match status" value="1"/>
</dbReference>
<dbReference type="PANTHER" id="PTHR43384">
    <property type="entry name" value="SEPTUM SITE-DETERMINING PROTEIN MIND HOMOLOG, CHLOROPLASTIC-RELATED"/>
    <property type="match status" value="1"/>
</dbReference>